<proteinExistence type="predicted"/>
<keyword evidence="1" id="KW-0863">Zinc-finger</keyword>
<dbReference type="OrthoDB" id="6136258at2759"/>
<accession>A0A9D4QUX7</accession>
<evidence type="ECO:0000259" key="3">
    <source>
        <dbReference type="PROSITE" id="PS50119"/>
    </source>
</evidence>
<reference evidence="4" key="1">
    <citation type="journal article" date="2019" name="bioRxiv">
        <title>The Genome of the Zebra Mussel, Dreissena polymorpha: A Resource for Invasive Species Research.</title>
        <authorList>
            <person name="McCartney M.A."/>
            <person name="Auch B."/>
            <person name="Kono T."/>
            <person name="Mallez S."/>
            <person name="Zhang Y."/>
            <person name="Obille A."/>
            <person name="Becker A."/>
            <person name="Abrahante J.E."/>
            <person name="Garbe J."/>
            <person name="Badalamenti J.P."/>
            <person name="Herman A."/>
            <person name="Mangelson H."/>
            <person name="Liachko I."/>
            <person name="Sullivan S."/>
            <person name="Sone E.D."/>
            <person name="Koren S."/>
            <person name="Silverstein K.A.T."/>
            <person name="Beckman K.B."/>
            <person name="Gohl D.M."/>
        </authorList>
    </citation>
    <scope>NUCLEOTIDE SEQUENCE</scope>
    <source>
        <strain evidence="4">Duluth1</strain>
        <tissue evidence="4">Whole animal</tissue>
    </source>
</reference>
<reference evidence="4" key="2">
    <citation type="submission" date="2020-11" db="EMBL/GenBank/DDBJ databases">
        <authorList>
            <person name="McCartney M.A."/>
            <person name="Auch B."/>
            <person name="Kono T."/>
            <person name="Mallez S."/>
            <person name="Becker A."/>
            <person name="Gohl D.M."/>
            <person name="Silverstein K.A.T."/>
            <person name="Koren S."/>
            <person name="Bechman K.B."/>
            <person name="Herman A."/>
            <person name="Abrahante J.E."/>
            <person name="Garbe J."/>
        </authorList>
    </citation>
    <scope>NUCLEOTIDE SEQUENCE</scope>
    <source>
        <strain evidence="4">Duluth1</strain>
        <tissue evidence="4">Whole animal</tissue>
    </source>
</reference>
<dbReference type="GO" id="GO:0008270">
    <property type="term" value="F:zinc ion binding"/>
    <property type="evidence" value="ECO:0007669"/>
    <property type="project" value="UniProtKB-KW"/>
</dbReference>
<dbReference type="EMBL" id="JAIWYP010000003">
    <property type="protein sequence ID" value="KAH3844424.1"/>
    <property type="molecule type" value="Genomic_DNA"/>
</dbReference>
<organism evidence="4 5">
    <name type="scientific">Dreissena polymorpha</name>
    <name type="common">Zebra mussel</name>
    <name type="synonym">Mytilus polymorpha</name>
    <dbReference type="NCBI Taxonomy" id="45954"/>
    <lineage>
        <taxon>Eukaryota</taxon>
        <taxon>Metazoa</taxon>
        <taxon>Spiralia</taxon>
        <taxon>Lophotrochozoa</taxon>
        <taxon>Mollusca</taxon>
        <taxon>Bivalvia</taxon>
        <taxon>Autobranchia</taxon>
        <taxon>Heteroconchia</taxon>
        <taxon>Euheterodonta</taxon>
        <taxon>Imparidentia</taxon>
        <taxon>Neoheterodontei</taxon>
        <taxon>Myida</taxon>
        <taxon>Dreissenoidea</taxon>
        <taxon>Dreissenidae</taxon>
        <taxon>Dreissena</taxon>
    </lineage>
</organism>
<dbReference type="InterPro" id="IPR000315">
    <property type="entry name" value="Znf_B-box"/>
</dbReference>
<feature type="domain" description="B box-type" evidence="3">
    <location>
        <begin position="19"/>
        <end position="64"/>
    </location>
</feature>
<gene>
    <name evidence="4" type="ORF">DPMN_086682</name>
</gene>
<protein>
    <recommendedName>
        <fullName evidence="3">B box-type domain-containing protein</fullName>
    </recommendedName>
</protein>
<dbReference type="Gene3D" id="2.120.10.30">
    <property type="entry name" value="TolB, C-terminal domain"/>
    <property type="match status" value="1"/>
</dbReference>
<dbReference type="AlphaFoldDB" id="A0A9D4QUX7"/>
<keyword evidence="5" id="KW-1185">Reference proteome</keyword>
<sequence>MADEHVSPDLTVEEIIYEHPCIECGENGINSEASYFCENCGIQYCRMCFKEHERTVKFHSVLGPTQKDAWGPVRSSEYERCKRHRGNDSDMFCGDHLEVCCSVCVAVSHGSCKDVQRLNKDRRSSTKASSYALPWQRHRDPNSHPLSRRPSRYTVGADHVFTLTDRQWYSAWVNTDEKDSEISGMCQLHDGTIVIVDSENCKVKQLDNYNNYAVVAHCSLPERPRDVCVISDTEIAVTVLSFNEANMVHRDSIHFITLNEGVMVPGRVMNLPHGCRDIAHQQDFLYLASMDTIYKYTLEGKLVKKIYHDKSGGEGSIERMVMSGDGHRLYVCDKATNQLHTLSIEGKCLASFSDPDLTLPTGVCVARMSGHVFVCGQWSHTIVQVSKDGKHKLSTLAYEADGVEFPQTLLYDVHHTALVVGHWECDHVLVLRLK</sequence>
<feature type="region of interest" description="Disordered" evidence="2">
    <location>
        <begin position="123"/>
        <end position="151"/>
    </location>
</feature>
<evidence type="ECO:0000313" key="4">
    <source>
        <dbReference type="EMBL" id="KAH3844424.1"/>
    </source>
</evidence>
<comment type="caution">
    <text evidence="4">The sequence shown here is derived from an EMBL/GenBank/DDBJ whole genome shotgun (WGS) entry which is preliminary data.</text>
</comment>
<evidence type="ECO:0000256" key="2">
    <source>
        <dbReference type="SAM" id="MobiDB-lite"/>
    </source>
</evidence>
<dbReference type="SUPFAM" id="SSF57845">
    <property type="entry name" value="B-box zinc-binding domain"/>
    <property type="match status" value="1"/>
</dbReference>
<evidence type="ECO:0000313" key="5">
    <source>
        <dbReference type="Proteomes" id="UP000828390"/>
    </source>
</evidence>
<dbReference type="PROSITE" id="PS50119">
    <property type="entry name" value="ZF_BBOX"/>
    <property type="match status" value="1"/>
</dbReference>
<dbReference type="Gene3D" id="3.30.160.60">
    <property type="entry name" value="Classic Zinc Finger"/>
    <property type="match status" value="1"/>
</dbReference>
<dbReference type="SUPFAM" id="SSF63825">
    <property type="entry name" value="YWTD domain"/>
    <property type="match status" value="1"/>
</dbReference>
<keyword evidence="1" id="KW-0479">Metal-binding</keyword>
<dbReference type="Proteomes" id="UP000828390">
    <property type="component" value="Unassembled WGS sequence"/>
</dbReference>
<dbReference type="InterPro" id="IPR011042">
    <property type="entry name" value="6-blade_b-propeller_TolB-like"/>
</dbReference>
<name>A0A9D4QUX7_DREPO</name>
<keyword evidence="1" id="KW-0862">Zinc</keyword>
<evidence type="ECO:0000256" key="1">
    <source>
        <dbReference type="PROSITE-ProRule" id="PRU00024"/>
    </source>
</evidence>